<keyword evidence="1" id="KW-0812">Transmembrane</keyword>
<sequence length="51" mass="5336">MKPNAVKSTFRTIALVTTSSGAPAGTLISGVVILFASSEMWIFPNNCPAHT</sequence>
<organism evidence="3">
    <name type="scientific">freshwater metagenome</name>
    <dbReference type="NCBI Taxonomy" id="449393"/>
    <lineage>
        <taxon>unclassified sequences</taxon>
        <taxon>metagenomes</taxon>
        <taxon>ecological metagenomes</taxon>
    </lineage>
</organism>
<gene>
    <name evidence="2" type="ORF">UFOPK3056_00840</name>
    <name evidence="3" type="ORF">UFOPK3558_00917</name>
</gene>
<dbReference type="EMBL" id="CAFBMI010000096">
    <property type="protein sequence ID" value="CAB4905576.1"/>
    <property type="molecule type" value="Genomic_DNA"/>
</dbReference>
<name>A0A6J7GF10_9ZZZZ</name>
<keyword evidence="1" id="KW-1133">Transmembrane helix</keyword>
<protein>
    <submittedName>
        <fullName evidence="3">Unannotated protein</fullName>
    </submittedName>
</protein>
<dbReference type="AlphaFoldDB" id="A0A6J7GF10"/>
<accession>A0A6J7GF10</accession>
<dbReference type="EMBL" id="CAFAAR010000083">
    <property type="protein sequence ID" value="CAB4807415.1"/>
    <property type="molecule type" value="Genomic_DNA"/>
</dbReference>
<evidence type="ECO:0000313" key="2">
    <source>
        <dbReference type="EMBL" id="CAB4807415.1"/>
    </source>
</evidence>
<proteinExistence type="predicted"/>
<evidence type="ECO:0000256" key="1">
    <source>
        <dbReference type="SAM" id="Phobius"/>
    </source>
</evidence>
<reference evidence="3" key="1">
    <citation type="submission" date="2020-05" db="EMBL/GenBank/DDBJ databases">
        <authorList>
            <person name="Chiriac C."/>
            <person name="Salcher M."/>
            <person name="Ghai R."/>
            <person name="Kavagutti S V."/>
        </authorList>
    </citation>
    <scope>NUCLEOTIDE SEQUENCE</scope>
</reference>
<evidence type="ECO:0000313" key="3">
    <source>
        <dbReference type="EMBL" id="CAB4905576.1"/>
    </source>
</evidence>
<feature type="transmembrane region" description="Helical" evidence="1">
    <location>
        <begin position="12"/>
        <end position="36"/>
    </location>
</feature>
<keyword evidence="1" id="KW-0472">Membrane</keyword>